<dbReference type="RefSeq" id="WP_089683077.1">
    <property type="nucleotide sequence ID" value="NZ_FNES01000002.1"/>
</dbReference>
<evidence type="ECO:0000256" key="1">
    <source>
        <dbReference type="ARBA" id="ARBA00022679"/>
    </source>
</evidence>
<dbReference type="GO" id="GO:0005525">
    <property type="term" value="F:GTP binding"/>
    <property type="evidence" value="ECO:0007669"/>
    <property type="project" value="UniProtKB-KW"/>
</dbReference>
<dbReference type="PANTHER" id="PTHR40392">
    <property type="entry name" value="2-PHOSPHO-L-LACTATE GUANYLYLTRANSFERASE"/>
    <property type="match status" value="1"/>
</dbReference>
<proteinExistence type="inferred from homology"/>
<dbReference type="AlphaFoldDB" id="A0A1G8Q2J8"/>
<comment type="catalytic activity">
    <reaction evidence="5">
        <text>(2R)-3-phosphoglycerate + GTP + H(+) = 3-[(R)-glyceryl]-diphospho-5'-guanosine + diphosphate</text>
        <dbReference type="Rhea" id="RHEA:63440"/>
        <dbReference type="ChEBI" id="CHEBI:15378"/>
        <dbReference type="ChEBI" id="CHEBI:33019"/>
        <dbReference type="ChEBI" id="CHEBI:37565"/>
        <dbReference type="ChEBI" id="CHEBI:58272"/>
        <dbReference type="ChEBI" id="CHEBI:147306"/>
        <dbReference type="EC" id="2.7.7.106"/>
    </reaction>
</comment>
<evidence type="ECO:0000313" key="6">
    <source>
        <dbReference type="EMBL" id="SDI98675.1"/>
    </source>
</evidence>
<dbReference type="Proteomes" id="UP000198525">
    <property type="component" value="Unassembled WGS sequence"/>
</dbReference>
<accession>A0A1G8Q2J8</accession>
<dbReference type="InterPro" id="IPR002835">
    <property type="entry name" value="CofC"/>
</dbReference>
<dbReference type="InterPro" id="IPR029044">
    <property type="entry name" value="Nucleotide-diphossugar_trans"/>
</dbReference>
<protein>
    <recommendedName>
        <fullName evidence="5">3-phospho-D-glycerate guanylyltransferase</fullName>
        <shortName evidence="5">3PG guanylyltransferase</shortName>
        <ecNumber evidence="5">2.7.7.106</ecNumber>
    </recommendedName>
</protein>
<keyword evidence="4 5" id="KW-0342">GTP-binding</keyword>
<organism evidence="6 7">
    <name type="scientific">Billgrantia gudaonensis</name>
    <dbReference type="NCBI Taxonomy" id="376427"/>
    <lineage>
        <taxon>Bacteria</taxon>
        <taxon>Pseudomonadati</taxon>
        <taxon>Pseudomonadota</taxon>
        <taxon>Gammaproteobacteria</taxon>
        <taxon>Oceanospirillales</taxon>
        <taxon>Halomonadaceae</taxon>
        <taxon>Billgrantia</taxon>
    </lineage>
</organism>
<comment type="function">
    <text evidence="5">Guanylyltransferase that catalyzes the activation of (2R)-3-phosphoglycerate (3PG) as 3-[(R)-glyceryl]-diphospho-5'-guanosine, via the condensation of 3PG with GTP. It is involved in the biosynthesis of a derivative of the hydride carrier cofactor coenzyme F420, 3PG-F420.</text>
</comment>
<comment type="similarity">
    <text evidence="5">Belongs to the CofC family.</text>
</comment>
<name>A0A1G8Q2J8_9GAMM</name>
<dbReference type="Pfam" id="PF01983">
    <property type="entry name" value="CofC"/>
    <property type="match status" value="1"/>
</dbReference>
<gene>
    <name evidence="5" type="primary">fbiD</name>
    <name evidence="6" type="ORF">SAMN04487954_102272</name>
</gene>
<dbReference type="NCBIfam" id="TIGR03552">
    <property type="entry name" value="F420_cofC"/>
    <property type="match status" value="1"/>
</dbReference>
<dbReference type="PANTHER" id="PTHR40392:SF1">
    <property type="entry name" value="2-PHOSPHO-L-LACTATE GUANYLYLTRANSFERASE"/>
    <property type="match status" value="1"/>
</dbReference>
<dbReference type="UniPathway" id="UPA00071"/>
<dbReference type="OrthoDB" id="6334386at2"/>
<comment type="pathway">
    <text evidence="5">Cofactor biosynthesis; coenzyme F420 biosynthesis.</text>
</comment>
<dbReference type="STRING" id="376427.SAMN04487954_102272"/>
<reference evidence="6 7" key="1">
    <citation type="submission" date="2016-10" db="EMBL/GenBank/DDBJ databases">
        <authorList>
            <person name="de Groot N.N."/>
        </authorList>
    </citation>
    <scope>NUCLEOTIDE SEQUENCE [LARGE SCALE GENOMIC DNA]</scope>
    <source>
        <strain evidence="6 7">CGMCC 1.6133</strain>
    </source>
</reference>
<evidence type="ECO:0000256" key="4">
    <source>
        <dbReference type="ARBA" id="ARBA00023134"/>
    </source>
</evidence>
<dbReference type="EC" id="2.7.7.106" evidence="5"/>
<dbReference type="SUPFAM" id="SSF53448">
    <property type="entry name" value="Nucleotide-diphospho-sugar transferases"/>
    <property type="match status" value="1"/>
</dbReference>
<dbReference type="GO" id="GO:0043814">
    <property type="term" value="F:phospholactate guanylyltransferase activity"/>
    <property type="evidence" value="ECO:0007669"/>
    <property type="project" value="InterPro"/>
</dbReference>
<evidence type="ECO:0000313" key="7">
    <source>
        <dbReference type="Proteomes" id="UP000198525"/>
    </source>
</evidence>
<keyword evidence="7" id="KW-1185">Reference proteome</keyword>
<dbReference type="GO" id="GO:0052645">
    <property type="term" value="P:F420-0 metabolic process"/>
    <property type="evidence" value="ECO:0007669"/>
    <property type="project" value="UniProtKB-UniRule"/>
</dbReference>
<sequence>MTEQPLIVIPVKAFGLAKSRLGNTLSPDHRSALAQRLCQRTLHFFARHFPEHDRLVVTASPAIGRLAQAHGAMVLEEAAADGLSQAADRAAEWARRRGYSAQLLVPADIVQLDEGEIRRLLETLDAAPCAVICPASDGGTNALLTSPPDALPFRFGPRSAEAHRETALRLGLSCQVLELTHLRFDLDTPADLDTLDTLIRHHGGETPQELKTLWKLCTTPTGMMPWPAWPTTH</sequence>
<evidence type="ECO:0000256" key="5">
    <source>
        <dbReference type="HAMAP-Rule" id="MF_02114"/>
    </source>
</evidence>
<keyword evidence="1 5" id="KW-0808">Transferase</keyword>
<dbReference type="Gene3D" id="3.90.550.10">
    <property type="entry name" value="Spore Coat Polysaccharide Biosynthesis Protein SpsA, Chain A"/>
    <property type="match status" value="1"/>
</dbReference>
<dbReference type="HAMAP" id="MF_02114">
    <property type="entry name" value="CofC"/>
    <property type="match status" value="1"/>
</dbReference>
<keyword evidence="2 5" id="KW-0548">Nucleotidyltransferase</keyword>
<evidence type="ECO:0000256" key="2">
    <source>
        <dbReference type="ARBA" id="ARBA00022695"/>
    </source>
</evidence>
<evidence type="ECO:0000256" key="3">
    <source>
        <dbReference type="ARBA" id="ARBA00022741"/>
    </source>
</evidence>
<keyword evidence="3 5" id="KW-0547">Nucleotide-binding</keyword>
<dbReference type="EMBL" id="FNES01000002">
    <property type="protein sequence ID" value="SDI98675.1"/>
    <property type="molecule type" value="Genomic_DNA"/>
</dbReference>